<dbReference type="EMBL" id="CP036526">
    <property type="protein sequence ID" value="QDT12758.1"/>
    <property type="molecule type" value="Genomic_DNA"/>
</dbReference>
<keyword evidence="6" id="KW-1185">Reference proteome</keyword>
<dbReference type="InterPro" id="IPR036237">
    <property type="entry name" value="Xyl_isomerase-like_sf"/>
</dbReference>
<dbReference type="PANTHER" id="PTHR10628">
    <property type="entry name" value="SIALIDASE"/>
    <property type="match status" value="1"/>
</dbReference>
<dbReference type="InterPro" id="IPR026856">
    <property type="entry name" value="Sialidase_fam"/>
</dbReference>
<dbReference type="Gene3D" id="2.120.10.10">
    <property type="match status" value="1"/>
</dbReference>
<dbReference type="Gene3D" id="3.20.20.150">
    <property type="entry name" value="Divalent-metal-dependent TIM barrel enzymes"/>
    <property type="match status" value="1"/>
</dbReference>
<dbReference type="GO" id="GO:0005737">
    <property type="term" value="C:cytoplasm"/>
    <property type="evidence" value="ECO:0007669"/>
    <property type="project" value="TreeGrafter"/>
</dbReference>
<protein>
    <recommendedName>
        <fullName evidence="3">exo-alpha-sialidase</fullName>
        <ecNumber evidence="3">3.2.1.18</ecNumber>
    </recommendedName>
</protein>
<keyword evidence="5" id="KW-0378">Hydrolase</keyword>
<dbReference type="GO" id="GO:0006689">
    <property type="term" value="P:ganglioside catabolic process"/>
    <property type="evidence" value="ECO:0007669"/>
    <property type="project" value="TreeGrafter"/>
</dbReference>
<evidence type="ECO:0000256" key="1">
    <source>
        <dbReference type="ARBA" id="ARBA00000427"/>
    </source>
</evidence>
<dbReference type="RefSeq" id="WP_419189279.1">
    <property type="nucleotide sequence ID" value="NZ_CP036526.1"/>
</dbReference>
<keyword evidence="5" id="KW-0326">Glycosidase</keyword>
<dbReference type="AlphaFoldDB" id="A0A517P057"/>
<comment type="similarity">
    <text evidence="2">Belongs to the glycosyl hydrolase 33 family.</text>
</comment>
<reference evidence="5 6" key="1">
    <citation type="submission" date="2019-02" db="EMBL/GenBank/DDBJ databases">
        <title>Deep-cultivation of Planctomycetes and their phenomic and genomic characterization uncovers novel biology.</title>
        <authorList>
            <person name="Wiegand S."/>
            <person name="Jogler M."/>
            <person name="Boedeker C."/>
            <person name="Pinto D."/>
            <person name="Vollmers J."/>
            <person name="Rivas-Marin E."/>
            <person name="Kohn T."/>
            <person name="Peeters S.H."/>
            <person name="Heuer A."/>
            <person name="Rast P."/>
            <person name="Oberbeckmann S."/>
            <person name="Bunk B."/>
            <person name="Jeske O."/>
            <person name="Meyerdierks A."/>
            <person name="Storesund J.E."/>
            <person name="Kallscheuer N."/>
            <person name="Luecker S."/>
            <person name="Lage O.M."/>
            <person name="Pohl T."/>
            <person name="Merkel B.J."/>
            <person name="Hornburger P."/>
            <person name="Mueller R.-W."/>
            <person name="Bruemmer F."/>
            <person name="Labrenz M."/>
            <person name="Spormann A.M."/>
            <person name="Op den Camp H."/>
            <person name="Overmann J."/>
            <person name="Amann R."/>
            <person name="Jetten M.S.M."/>
            <person name="Mascher T."/>
            <person name="Medema M.H."/>
            <person name="Devos D.P."/>
            <person name="Kaster A.-K."/>
            <person name="Ovreas L."/>
            <person name="Rohde M."/>
            <person name="Galperin M.Y."/>
            <person name="Jogler C."/>
        </authorList>
    </citation>
    <scope>NUCLEOTIDE SEQUENCE [LARGE SCALE GENOMIC DNA]</scope>
    <source>
        <strain evidence="5 6">K23_9</strain>
    </source>
</reference>
<dbReference type="PANTHER" id="PTHR10628:SF30">
    <property type="entry name" value="EXO-ALPHA-SIALIDASE"/>
    <property type="match status" value="1"/>
</dbReference>
<feature type="domain" description="Sialidase" evidence="4">
    <location>
        <begin position="105"/>
        <end position="363"/>
    </location>
</feature>
<dbReference type="EC" id="3.2.1.18" evidence="3"/>
<evidence type="ECO:0000256" key="3">
    <source>
        <dbReference type="ARBA" id="ARBA00012733"/>
    </source>
</evidence>
<evidence type="ECO:0000256" key="2">
    <source>
        <dbReference type="ARBA" id="ARBA00009348"/>
    </source>
</evidence>
<dbReference type="GO" id="GO:0004308">
    <property type="term" value="F:exo-alpha-sialidase activity"/>
    <property type="evidence" value="ECO:0007669"/>
    <property type="project" value="UniProtKB-EC"/>
</dbReference>
<dbReference type="InterPro" id="IPR036278">
    <property type="entry name" value="Sialidase_sf"/>
</dbReference>
<dbReference type="CDD" id="cd15482">
    <property type="entry name" value="Sialidase_non-viral"/>
    <property type="match status" value="1"/>
</dbReference>
<dbReference type="GO" id="GO:0016020">
    <property type="term" value="C:membrane"/>
    <property type="evidence" value="ECO:0007669"/>
    <property type="project" value="TreeGrafter"/>
</dbReference>
<organism evidence="5 6">
    <name type="scientific">Stieleria marina</name>
    <dbReference type="NCBI Taxonomy" id="1930275"/>
    <lineage>
        <taxon>Bacteria</taxon>
        <taxon>Pseudomonadati</taxon>
        <taxon>Planctomycetota</taxon>
        <taxon>Planctomycetia</taxon>
        <taxon>Pirellulales</taxon>
        <taxon>Pirellulaceae</taxon>
        <taxon>Stieleria</taxon>
    </lineage>
</organism>
<dbReference type="Proteomes" id="UP000319817">
    <property type="component" value="Chromosome"/>
</dbReference>
<evidence type="ECO:0000313" key="6">
    <source>
        <dbReference type="Proteomes" id="UP000319817"/>
    </source>
</evidence>
<dbReference type="GO" id="GO:0009313">
    <property type="term" value="P:oligosaccharide catabolic process"/>
    <property type="evidence" value="ECO:0007669"/>
    <property type="project" value="TreeGrafter"/>
</dbReference>
<dbReference type="Pfam" id="PF13088">
    <property type="entry name" value="BNR_2"/>
    <property type="match status" value="1"/>
</dbReference>
<accession>A0A517P057</accession>
<name>A0A517P057_9BACT</name>
<comment type="catalytic activity">
    <reaction evidence="1">
        <text>Hydrolysis of alpha-(2-&gt;3)-, alpha-(2-&gt;6)-, alpha-(2-&gt;8)- glycosidic linkages of terminal sialic acid residues in oligosaccharides, glycoproteins, glycolipids, colominic acid and synthetic substrates.</text>
        <dbReference type="EC" id="3.2.1.18"/>
    </reaction>
</comment>
<evidence type="ECO:0000259" key="4">
    <source>
        <dbReference type="Pfam" id="PF13088"/>
    </source>
</evidence>
<sequence length="674" mass="75317">MKKSMLIRRENAAGLNILMCFVAVVCCALAGNPLTGSLLGSSATAEEANRDGESPLHTRSLFVSGQNDTHTYRIPAIVTATNGDLIAACDARRNSAADLIHHRTIDIVYRRSTDNGETWSPIKKLEHRDDGGCSDPSLVVDRTTGEVICFYNFMSADKSDKEFRFVMHRSRDHGVTWGKPIDFTDQVAGSELKDSFKFVTSGRGIQTRDGVLMHNYVRVGDGVTLFRSKDHGATWQSFADLQLGDESKLVQLSDDSLLVNSRKEVGKRFEHRSLDGGKTWSTQPFGLTDPRCNASILAMTSRQDGHQKNRLLFCNAASPKGRKNLTLRISYDDGMSWSDGKVIDAGPSAYSELTILRDGSIGILYEPGYKEVRFVRLTLEQLTGGDDRLQSPYGGYQNVSTTPSASSNFAKNNLVAWCIVPFDAKKRGPAERAEMVHDLGIRRIAYDWRKEHIGEFEDEILEYKKHDIEFFAFWSWHDSFELLIKKHNIQPQIWTTAPSPEAETQQARIEMAAAKLLPLVKKTGKLGLKLGLYNHGGWGGMPENLVALCEHLQTVHDADHVGIVYNFHHAHDRTIDFATGFAKMKPYLFCLNLNGMVSPEEFDVHQQQHKIRSIGSGKFEAQMIKSVLNSQYQGPIGILDHRHDLDTEVVLTQNLQGLEHVLQQIGDVGVQSEK</sequence>
<dbReference type="SUPFAM" id="SSF51658">
    <property type="entry name" value="Xylose isomerase-like"/>
    <property type="match status" value="1"/>
</dbReference>
<gene>
    <name evidence="5" type="primary">nedA_3</name>
    <name evidence="5" type="ORF">K239x_47700</name>
</gene>
<dbReference type="InterPro" id="IPR011040">
    <property type="entry name" value="Sialidase"/>
</dbReference>
<evidence type="ECO:0000313" key="5">
    <source>
        <dbReference type="EMBL" id="QDT12758.1"/>
    </source>
</evidence>
<dbReference type="SUPFAM" id="SSF50939">
    <property type="entry name" value="Sialidases"/>
    <property type="match status" value="1"/>
</dbReference>
<proteinExistence type="inferred from homology"/>